<dbReference type="InterPro" id="IPR053925">
    <property type="entry name" value="RecX_HTH_3rd"/>
</dbReference>
<evidence type="ECO:0000256" key="2">
    <source>
        <dbReference type="ARBA" id="ARBA00009695"/>
    </source>
</evidence>
<proteinExistence type="inferred from homology"/>
<dbReference type="HAMAP" id="MF_01114">
    <property type="entry name" value="RecX"/>
    <property type="match status" value="1"/>
</dbReference>
<dbReference type="PANTHER" id="PTHR33602:SF1">
    <property type="entry name" value="REGULATORY PROTEIN RECX FAMILY PROTEIN"/>
    <property type="match status" value="1"/>
</dbReference>
<comment type="function">
    <text evidence="5">Modulates RecA activity.</text>
</comment>
<dbReference type="InterPro" id="IPR003783">
    <property type="entry name" value="Regulatory_RecX"/>
</dbReference>
<feature type="domain" description="RecX third three-helical" evidence="6">
    <location>
        <begin position="152"/>
        <end position="198"/>
    </location>
</feature>
<sequence>MATVVSVEIRRGIAQVLTDAGEKLQIRQKHFFLRPLQPGDCLETESYLDSIAALQSKEAYEAALCALDISARTRNELAKILSRKGYVLPAVEAVLARLTEIGLIDDRRYAQRQVELAIDRPVGAYSLKRKLRGKGISEEDLSMALDPLDEQQQLSAAQRAVGALRRRYEKLPPREARQKLSQALARRGFGWDTIAQAVEGVFPEEDWE</sequence>
<dbReference type="PANTHER" id="PTHR33602">
    <property type="entry name" value="REGULATORY PROTEIN RECX FAMILY PROTEIN"/>
    <property type="match status" value="1"/>
</dbReference>
<evidence type="ECO:0000259" key="7">
    <source>
        <dbReference type="Pfam" id="PF21982"/>
    </source>
</evidence>
<keyword evidence="4 5" id="KW-0963">Cytoplasm</keyword>
<dbReference type="Proteomes" id="UP000824072">
    <property type="component" value="Unassembled WGS sequence"/>
</dbReference>
<dbReference type="InterPro" id="IPR036388">
    <property type="entry name" value="WH-like_DNA-bd_sf"/>
</dbReference>
<accession>A0A9D1IF58</accession>
<evidence type="ECO:0000256" key="4">
    <source>
        <dbReference type="ARBA" id="ARBA00022490"/>
    </source>
</evidence>
<dbReference type="GO" id="GO:0006282">
    <property type="term" value="P:regulation of DNA repair"/>
    <property type="evidence" value="ECO:0007669"/>
    <property type="project" value="UniProtKB-UniRule"/>
</dbReference>
<evidence type="ECO:0000256" key="5">
    <source>
        <dbReference type="HAMAP-Rule" id="MF_01114"/>
    </source>
</evidence>
<comment type="caution">
    <text evidence="8">The sequence shown here is derived from an EMBL/GenBank/DDBJ whole genome shotgun (WGS) entry which is preliminary data.</text>
</comment>
<comment type="subcellular location">
    <subcellularLocation>
        <location evidence="1 5">Cytoplasm</location>
    </subcellularLocation>
</comment>
<reference evidence="8" key="1">
    <citation type="submission" date="2020-10" db="EMBL/GenBank/DDBJ databases">
        <authorList>
            <person name="Gilroy R."/>
        </authorList>
    </citation>
    <scope>NUCLEOTIDE SEQUENCE</scope>
    <source>
        <strain evidence="8">ChiHcec3-11533</strain>
    </source>
</reference>
<evidence type="ECO:0000256" key="1">
    <source>
        <dbReference type="ARBA" id="ARBA00004496"/>
    </source>
</evidence>
<dbReference type="Pfam" id="PF21981">
    <property type="entry name" value="RecX_HTH3"/>
    <property type="match status" value="1"/>
</dbReference>
<evidence type="ECO:0000313" key="9">
    <source>
        <dbReference type="Proteomes" id="UP000824072"/>
    </source>
</evidence>
<reference evidence="8" key="2">
    <citation type="journal article" date="2021" name="PeerJ">
        <title>Extensive microbial diversity within the chicken gut microbiome revealed by metagenomics and culture.</title>
        <authorList>
            <person name="Gilroy R."/>
            <person name="Ravi A."/>
            <person name="Getino M."/>
            <person name="Pursley I."/>
            <person name="Horton D.L."/>
            <person name="Alikhan N.F."/>
            <person name="Baker D."/>
            <person name="Gharbi K."/>
            <person name="Hall N."/>
            <person name="Watson M."/>
            <person name="Adriaenssens E.M."/>
            <person name="Foster-Nyarko E."/>
            <person name="Jarju S."/>
            <person name="Secka A."/>
            <person name="Antonio M."/>
            <person name="Oren A."/>
            <person name="Chaudhuri R.R."/>
            <person name="La Ragione R."/>
            <person name="Hildebrand F."/>
            <person name="Pallen M.J."/>
        </authorList>
    </citation>
    <scope>NUCLEOTIDE SEQUENCE</scope>
    <source>
        <strain evidence="8">ChiHcec3-11533</strain>
    </source>
</reference>
<comment type="similarity">
    <text evidence="2 5">Belongs to the RecX family.</text>
</comment>
<dbReference type="InterPro" id="IPR053926">
    <property type="entry name" value="RecX_HTH_1st"/>
</dbReference>
<dbReference type="EMBL" id="DVMU01000214">
    <property type="protein sequence ID" value="HIU34912.1"/>
    <property type="molecule type" value="Genomic_DNA"/>
</dbReference>
<dbReference type="GO" id="GO:0005737">
    <property type="term" value="C:cytoplasm"/>
    <property type="evidence" value="ECO:0007669"/>
    <property type="project" value="UniProtKB-SubCell"/>
</dbReference>
<name>A0A9D1IF58_9FIRM</name>
<organism evidence="8 9">
    <name type="scientific">Candidatus Pullichristensenella excrementigallinarum</name>
    <dbReference type="NCBI Taxonomy" id="2840907"/>
    <lineage>
        <taxon>Bacteria</taxon>
        <taxon>Bacillati</taxon>
        <taxon>Bacillota</taxon>
        <taxon>Clostridia</taxon>
        <taxon>Candidatus Pullichristensenella</taxon>
    </lineage>
</organism>
<evidence type="ECO:0000256" key="3">
    <source>
        <dbReference type="ARBA" id="ARBA00018111"/>
    </source>
</evidence>
<protein>
    <recommendedName>
        <fullName evidence="3 5">Regulatory protein RecX</fullName>
    </recommendedName>
</protein>
<feature type="domain" description="RecX first three-helical" evidence="7">
    <location>
        <begin position="59"/>
        <end position="98"/>
    </location>
</feature>
<evidence type="ECO:0000313" key="8">
    <source>
        <dbReference type="EMBL" id="HIU34912.1"/>
    </source>
</evidence>
<dbReference type="Pfam" id="PF21982">
    <property type="entry name" value="RecX_HTH1"/>
    <property type="match status" value="1"/>
</dbReference>
<dbReference type="AlphaFoldDB" id="A0A9D1IF58"/>
<dbReference type="Gene3D" id="1.10.10.10">
    <property type="entry name" value="Winged helix-like DNA-binding domain superfamily/Winged helix DNA-binding domain"/>
    <property type="match status" value="3"/>
</dbReference>
<evidence type="ECO:0000259" key="6">
    <source>
        <dbReference type="Pfam" id="PF21981"/>
    </source>
</evidence>
<gene>
    <name evidence="5" type="primary">recX</name>
    <name evidence="8" type="ORF">IAB02_10140</name>
</gene>